<name>X1SIR6_9ZZZZ</name>
<dbReference type="Pfam" id="PF02195">
    <property type="entry name" value="ParB_N"/>
    <property type="match status" value="1"/>
</dbReference>
<dbReference type="InterPro" id="IPR041468">
    <property type="entry name" value="HTH_ParB/Spo0J"/>
</dbReference>
<accession>X1SIR6</accession>
<dbReference type="GO" id="GO:0003677">
    <property type="term" value="F:DNA binding"/>
    <property type="evidence" value="ECO:0007669"/>
    <property type="project" value="InterPro"/>
</dbReference>
<dbReference type="InterPro" id="IPR050336">
    <property type="entry name" value="Chromosome_partition/occlusion"/>
</dbReference>
<feature type="domain" description="ParB-like N-terminal" evidence="2">
    <location>
        <begin position="4"/>
        <end position="93"/>
    </location>
</feature>
<dbReference type="Gene3D" id="1.10.10.2830">
    <property type="match status" value="1"/>
</dbReference>
<keyword evidence="1" id="KW-0159">Chromosome partition</keyword>
<dbReference type="SUPFAM" id="SSF109709">
    <property type="entry name" value="KorB DNA-binding domain-like"/>
    <property type="match status" value="1"/>
</dbReference>
<dbReference type="PANTHER" id="PTHR33375:SF1">
    <property type="entry name" value="CHROMOSOME-PARTITIONING PROTEIN PARB-RELATED"/>
    <property type="match status" value="1"/>
</dbReference>
<dbReference type="Gene3D" id="3.90.1530.30">
    <property type="match status" value="1"/>
</dbReference>
<gene>
    <name evidence="3" type="ORF">S12H4_00121</name>
</gene>
<evidence type="ECO:0000259" key="2">
    <source>
        <dbReference type="SMART" id="SM00470"/>
    </source>
</evidence>
<dbReference type="AlphaFoldDB" id="X1SIR6"/>
<dbReference type="Pfam" id="PF17762">
    <property type="entry name" value="HTH_ParB"/>
    <property type="match status" value="1"/>
</dbReference>
<organism evidence="3">
    <name type="scientific">marine sediment metagenome</name>
    <dbReference type="NCBI Taxonomy" id="412755"/>
    <lineage>
        <taxon>unclassified sequences</taxon>
        <taxon>metagenomes</taxon>
        <taxon>ecological metagenomes</taxon>
    </lineage>
</organism>
<protein>
    <recommendedName>
        <fullName evidence="2">ParB-like N-terminal domain-containing protein</fullName>
    </recommendedName>
</protein>
<dbReference type="InterPro" id="IPR036086">
    <property type="entry name" value="ParB/Sulfiredoxin_sf"/>
</dbReference>
<dbReference type="InterPro" id="IPR003115">
    <property type="entry name" value="ParB_N"/>
</dbReference>
<dbReference type="GO" id="GO:0005694">
    <property type="term" value="C:chromosome"/>
    <property type="evidence" value="ECO:0007669"/>
    <property type="project" value="TreeGrafter"/>
</dbReference>
<dbReference type="EMBL" id="BARW01000008">
    <property type="protein sequence ID" value="GAI67664.1"/>
    <property type="molecule type" value="Genomic_DNA"/>
</dbReference>
<evidence type="ECO:0000256" key="1">
    <source>
        <dbReference type="ARBA" id="ARBA00022829"/>
    </source>
</evidence>
<dbReference type="SMART" id="SM00470">
    <property type="entry name" value="ParB"/>
    <property type="match status" value="1"/>
</dbReference>
<dbReference type="InterPro" id="IPR004437">
    <property type="entry name" value="ParB/RepB/Spo0J"/>
</dbReference>
<dbReference type="PANTHER" id="PTHR33375">
    <property type="entry name" value="CHROMOSOME-PARTITIONING PROTEIN PARB-RELATED"/>
    <property type="match status" value="1"/>
</dbReference>
<sequence>MDVRSIPLTELLPPLYPVRTHADDDKMRELVRSIATKGLLHPLVVTPEDGSYRILAGHRRLIAIRGLGWQDVPCHVMDLDGRKAEDITVEENLVREDINDLDLGYFLKHICDREGLSQRQVAERYGHSGAWANRYIRLTKLDDDTQMAVQEGVLDGRAALELQRVDNDDLREAYTREAIVREQSVTQVRQVADAYQRNKQAIDQGIETVQAIQQEQAANPYQLRCFGCETPADKRPGGMYWLCAGCTRAIQEAAQHQAAAEE</sequence>
<dbReference type="NCBIfam" id="TIGR00180">
    <property type="entry name" value="parB_part"/>
    <property type="match status" value="1"/>
</dbReference>
<evidence type="ECO:0000313" key="3">
    <source>
        <dbReference type="EMBL" id="GAI67664.1"/>
    </source>
</evidence>
<comment type="caution">
    <text evidence="3">The sequence shown here is derived from an EMBL/GenBank/DDBJ whole genome shotgun (WGS) entry which is preliminary data.</text>
</comment>
<reference evidence="3" key="1">
    <citation type="journal article" date="2014" name="Front. Microbiol.">
        <title>High frequency of phylogenetically diverse reductive dehalogenase-homologous genes in deep subseafloor sedimentary metagenomes.</title>
        <authorList>
            <person name="Kawai M."/>
            <person name="Futagami T."/>
            <person name="Toyoda A."/>
            <person name="Takaki Y."/>
            <person name="Nishi S."/>
            <person name="Hori S."/>
            <person name="Arai W."/>
            <person name="Tsubouchi T."/>
            <person name="Morono Y."/>
            <person name="Uchiyama I."/>
            <person name="Ito T."/>
            <person name="Fujiyama A."/>
            <person name="Inagaki F."/>
            <person name="Takami H."/>
        </authorList>
    </citation>
    <scope>NUCLEOTIDE SEQUENCE</scope>
    <source>
        <strain evidence="3">Expedition CK06-06</strain>
    </source>
</reference>
<proteinExistence type="predicted"/>
<dbReference type="GO" id="GO:0007059">
    <property type="term" value="P:chromosome segregation"/>
    <property type="evidence" value="ECO:0007669"/>
    <property type="project" value="UniProtKB-KW"/>
</dbReference>
<dbReference type="SUPFAM" id="SSF110849">
    <property type="entry name" value="ParB/Sulfiredoxin"/>
    <property type="match status" value="1"/>
</dbReference>